<evidence type="ECO:0000256" key="1">
    <source>
        <dbReference type="ARBA" id="ARBA00022692"/>
    </source>
</evidence>
<feature type="transmembrane region" description="Helical" evidence="4">
    <location>
        <begin position="315"/>
        <end position="335"/>
    </location>
</feature>
<dbReference type="InterPro" id="IPR011701">
    <property type="entry name" value="MFS"/>
</dbReference>
<keyword evidence="2 4" id="KW-1133">Transmembrane helix</keyword>
<keyword evidence="1 4" id="KW-0812">Transmembrane</keyword>
<keyword evidence="7" id="KW-1185">Reference proteome</keyword>
<feature type="transmembrane region" description="Helical" evidence="4">
    <location>
        <begin position="260"/>
        <end position="280"/>
    </location>
</feature>
<evidence type="ECO:0000256" key="3">
    <source>
        <dbReference type="ARBA" id="ARBA00023136"/>
    </source>
</evidence>
<dbReference type="InterPro" id="IPR020846">
    <property type="entry name" value="MFS_dom"/>
</dbReference>
<dbReference type="Gene3D" id="1.20.1250.20">
    <property type="entry name" value="MFS general substrate transporter like domains"/>
    <property type="match status" value="1"/>
</dbReference>
<feature type="transmembrane region" description="Helical" evidence="4">
    <location>
        <begin position="84"/>
        <end position="105"/>
    </location>
</feature>
<feature type="transmembrane region" description="Helical" evidence="4">
    <location>
        <begin position="144"/>
        <end position="163"/>
    </location>
</feature>
<dbReference type="Pfam" id="PF07690">
    <property type="entry name" value="MFS_1"/>
    <property type="match status" value="1"/>
</dbReference>
<dbReference type="PROSITE" id="PS50850">
    <property type="entry name" value="MFS"/>
    <property type="match status" value="1"/>
</dbReference>
<reference evidence="6 7" key="1">
    <citation type="submission" date="2022-07" db="EMBL/GenBank/DDBJ databases">
        <authorList>
            <person name="Li W.-J."/>
            <person name="Deng Q.-Q."/>
        </authorList>
    </citation>
    <scope>NUCLEOTIDE SEQUENCE [LARGE SCALE GENOMIC DNA]</scope>
    <source>
        <strain evidence="6 7">SYSU M60028</strain>
    </source>
</reference>
<dbReference type="PANTHER" id="PTHR23534">
    <property type="entry name" value="MFS PERMEASE"/>
    <property type="match status" value="1"/>
</dbReference>
<dbReference type="InterPro" id="IPR036259">
    <property type="entry name" value="MFS_trans_sf"/>
</dbReference>
<feature type="domain" description="Major facilitator superfamily (MFS) profile" evidence="5">
    <location>
        <begin position="221"/>
        <end position="405"/>
    </location>
</feature>
<feature type="transmembrane region" description="Helical" evidence="4">
    <location>
        <begin position="54"/>
        <end position="72"/>
    </location>
</feature>
<accession>A0ABT1LB67</accession>
<gene>
    <name evidence="6" type="ORF">NK718_07475</name>
</gene>
<proteinExistence type="predicted"/>
<feature type="transmembrane region" description="Helical" evidence="4">
    <location>
        <begin position="220"/>
        <end position="240"/>
    </location>
</feature>
<feature type="transmembrane region" description="Helical" evidence="4">
    <location>
        <begin position="111"/>
        <end position="132"/>
    </location>
</feature>
<feature type="transmembrane region" description="Helical" evidence="4">
    <location>
        <begin position="175"/>
        <end position="199"/>
    </location>
</feature>
<comment type="caution">
    <text evidence="6">The sequence shown here is derived from an EMBL/GenBank/DDBJ whole genome shotgun (WGS) entry which is preliminary data.</text>
</comment>
<organism evidence="6 7">
    <name type="scientific">Alsobacter ponti</name>
    <dbReference type="NCBI Taxonomy" id="2962936"/>
    <lineage>
        <taxon>Bacteria</taxon>
        <taxon>Pseudomonadati</taxon>
        <taxon>Pseudomonadota</taxon>
        <taxon>Alphaproteobacteria</taxon>
        <taxon>Hyphomicrobiales</taxon>
        <taxon>Alsobacteraceae</taxon>
        <taxon>Alsobacter</taxon>
    </lineage>
</organism>
<protein>
    <submittedName>
        <fullName evidence="6">MFS transporter</fullName>
    </submittedName>
</protein>
<dbReference type="SUPFAM" id="SSF103473">
    <property type="entry name" value="MFS general substrate transporter"/>
    <property type="match status" value="1"/>
</dbReference>
<dbReference type="RefSeq" id="WP_254740174.1">
    <property type="nucleotide sequence ID" value="NZ_JANCLU010000005.1"/>
</dbReference>
<evidence type="ECO:0000256" key="4">
    <source>
        <dbReference type="SAM" id="Phobius"/>
    </source>
</evidence>
<evidence type="ECO:0000256" key="2">
    <source>
        <dbReference type="ARBA" id="ARBA00022989"/>
    </source>
</evidence>
<evidence type="ECO:0000259" key="5">
    <source>
        <dbReference type="PROSITE" id="PS50850"/>
    </source>
</evidence>
<feature type="transmembrane region" description="Helical" evidence="4">
    <location>
        <begin position="347"/>
        <end position="369"/>
    </location>
</feature>
<feature type="transmembrane region" description="Helical" evidence="4">
    <location>
        <begin position="287"/>
        <end position="309"/>
    </location>
</feature>
<feature type="transmembrane region" description="Helical" evidence="4">
    <location>
        <begin position="20"/>
        <end position="42"/>
    </location>
</feature>
<evidence type="ECO:0000313" key="6">
    <source>
        <dbReference type="EMBL" id="MCP8938351.1"/>
    </source>
</evidence>
<sequence length="405" mass="41972">MLQKASAPDAGDRLARRNVVVLAAAGALAGANASVIFATGAIVGSTLAPDPGLATLPITIFVLGMASGTLPAGMIARRWGRRRAFLIGAFCGALMGVLGSLAVIWGSFPLFTVATFFGGVYAAVTQSYRFAAADTASDAFKPKAISWVMAGGVLAGVIGPQLVQLTMDSWAPYLFAASYAAQAGVALVAMAVLSLVRIPKPQPVSVRGGGRPLLAIIRKPQFATAMLCGLVSYALMNLVMTSAPLAMKMCGHSIADSNLAIQWHVIAMYAPSFVTGSLISRFGAPRVIAAGLLLLAAAAVVDIAGVTVAHFWTGMILLGLGWNLGFVGASTMVAQSCAPAERNTAQAFNDFAIFGTMAVGSFSSGQLLAHLGWTSVNGVVFPPVLMGFAALLLFRRWKNRQHRAV</sequence>
<keyword evidence="3 4" id="KW-0472">Membrane</keyword>
<evidence type="ECO:0000313" key="7">
    <source>
        <dbReference type="Proteomes" id="UP001205890"/>
    </source>
</evidence>
<dbReference type="EMBL" id="JANCLU010000005">
    <property type="protein sequence ID" value="MCP8938351.1"/>
    <property type="molecule type" value="Genomic_DNA"/>
</dbReference>
<feature type="transmembrane region" description="Helical" evidence="4">
    <location>
        <begin position="375"/>
        <end position="394"/>
    </location>
</feature>
<dbReference type="PANTHER" id="PTHR23534:SF1">
    <property type="entry name" value="MAJOR FACILITATOR SUPERFAMILY PROTEIN"/>
    <property type="match status" value="1"/>
</dbReference>
<dbReference type="Proteomes" id="UP001205890">
    <property type="component" value="Unassembled WGS sequence"/>
</dbReference>
<name>A0ABT1LB67_9HYPH</name>